<evidence type="ECO:0000256" key="3">
    <source>
        <dbReference type="ARBA" id="ARBA00023015"/>
    </source>
</evidence>
<keyword evidence="2" id="KW-0663">Pyridoxal phosphate</keyword>
<gene>
    <name evidence="8" type="ORF">ACFP1K_28675</name>
</gene>
<keyword evidence="5" id="KW-0804">Transcription</keyword>
<evidence type="ECO:0000256" key="2">
    <source>
        <dbReference type="ARBA" id="ARBA00022898"/>
    </source>
</evidence>
<dbReference type="PROSITE" id="PS50949">
    <property type="entry name" value="HTH_GNTR"/>
    <property type="match status" value="1"/>
</dbReference>
<dbReference type="InterPro" id="IPR000524">
    <property type="entry name" value="Tscrpt_reg_HTH_GntR"/>
</dbReference>
<evidence type="ECO:0000256" key="4">
    <source>
        <dbReference type="ARBA" id="ARBA00023125"/>
    </source>
</evidence>
<dbReference type="PANTHER" id="PTHR46577:SF1">
    <property type="entry name" value="HTH-TYPE TRANSCRIPTIONAL REGULATORY PROTEIN GABR"/>
    <property type="match status" value="1"/>
</dbReference>
<dbReference type="Pfam" id="PF00155">
    <property type="entry name" value="Aminotran_1_2"/>
    <property type="match status" value="1"/>
</dbReference>
<dbReference type="RefSeq" id="WP_380759021.1">
    <property type="nucleotide sequence ID" value="NZ_JBHSRF010000056.1"/>
</dbReference>
<accession>A0ABW1NQ05</accession>
<keyword evidence="4" id="KW-0238">DNA-binding</keyword>
<protein>
    <submittedName>
        <fullName evidence="8">PLP-dependent aminotransferase family protein</fullName>
    </submittedName>
</protein>
<dbReference type="InterPro" id="IPR004839">
    <property type="entry name" value="Aminotransferase_I/II_large"/>
</dbReference>
<comment type="caution">
    <text evidence="8">The sequence shown here is derived from an EMBL/GenBank/DDBJ whole genome shotgun (WGS) entry which is preliminary data.</text>
</comment>
<dbReference type="SUPFAM" id="SSF46785">
    <property type="entry name" value="Winged helix' DNA-binding domain"/>
    <property type="match status" value="1"/>
</dbReference>
<reference evidence="9" key="1">
    <citation type="journal article" date="2019" name="Int. J. Syst. Evol. Microbiol.">
        <title>The Global Catalogue of Microorganisms (GCM) 10K type strain sequencing project: providing services to taxonomists for standard genome sequencing and annotation.</title>
        <authorList>
            <consortium name="The Broad Institute Genomics Platform"/>
            <consortium name="The Broad Institute Genome Sequencing Center for Infectious Disease"/>
            <person name="Wu L."/>
            <person name="Ma J."/>
        </authorList>
    </citation>
    <scope>NUCLEOTIDE SEQUENCE [LARGE SCALE GENOMIC DNA]</scope>
    <source>
        <strain evidence="9">JCM 30346</strain>
    </source>
</reference>
<dbReference type="InterPro" id="IPR036390">
    <property type="entry name" value="WH_DNA-bd_sf"/>
</dbReference>
<dbReference type="SMART" id="SM00345">
    <property type="entry name" value="HTH_GNTR"/>
    <property type="match status" value="1"/>
</dbReference>
<dbReference type="GO" id="GO:0008483">
    <property type="term" value="F:transaminase activity"/>
    <property type="evidence" value="ECO:0007669"/>
    <property type="project" value="UniProtKB-KW"/>
</dbReference>
<proteinExistence type="inferred from homology"/>
<name>A0ABW1NQ05_9ACTN</name>
<keyword evidence="3" id="KW-0805">Transcription regulation</keyword>
<sequence length="466" mass="49388">MATKWSGYGLDLLMTRDPAMGVRGGLEHALRQAVRSGRLPPGTRLPSTRALAADLGVARGSVSQAYDQLAAEGFLVARPGSGTVVAPRPDVAATPPSGRGAEAPPPSLDLRPGLPDLSSFPRAAWLAAARRVVRDMPNADLGYGDWRGHPALRRALAEYLGRARGAVTNPEQIVVFPGYSQALTMLCDALRVLGGAVVAFEDPSHPGYLANARSAGLTVRPVPVDGHGLEVDRLDADVETVIVTPAHQYPLGVTLSSRRRIDLIGWACDTGGLIVEDDYDGEFRYDRQPVGALQGLAPGQTVYAGTASKTLAPGLRIGWLAAPPNLVRPLGEARACEDPHVPVIDQLVLADLITSGEYDRHIRRRRGHYRRRRDRLAAALSAVPGLRPRGVAAGMHVVVELPSGRHTEAEVVAHIAHRGVAVEGLSGYRHAAPGPPALLVGYGTPPEHAFAPALDAFAAGLAELYR</sequence>
<dbReference type="CDD" id="cd07377">
    <property type="entry name" value="WHTH_GntR"/>
    <property type="match status" value="1"/>
</dbReference>
<dbReference type="Gene3D" id="3.40.640.10">
    <property type="entry name" value="Type I PLP-dependent aspartate aminotransferase-like (Major domain)"/>
    <property type="match status" value="1"/>
</dbReference>
<dbReference type="SUPFAM" id="SSF53383">
    <property type="entry name" value="PLP-dependent transferases"/>
    <property type="match status" value="1"/>
</dbReference>
<keyword evidence="8" id="KW-0032">Aminotransferase</keyword>
<keyword evidence="9" id="KW-1185">Reference proteome</keyword>
<comment type="similarity">
    <text evidence="1">In the C-terminal section; belongs to the class-I pyridoxal-phosphate-dependent aminotransferase family.</text>
</comment>
<feature type="domain" description="HTH gntR-type" evidence="7">
    <location>
        <begin position="20"/>
        <end position="88"/>
    </location>
</feature>
<dbReference type="PANTHER" id="PTHR46577">
    <property type="entry name" value="HTH-TYPE TRANSCRIPTIONAL REGULATORY PROTEIN GABR"/>
    <property type="match status" value="1"/>
</dbReference>
<evidence type="ECO:0000313" key="8">
    <source>
        <dbReference type="EMBL" id="MFC6085170.1"/>
    </source>
</evidence>
<dbReference type="InterPro" id="IPR015421">
    <property type="entry name" value="PyrdxlP-dep_Trfase_major"/>
</dbReference>
<evidence type="ECO:0000256" key="6">
    <source>
        <dbReference type="SAM" id="MobiDB-lite"/>
    </source>
</evidence>
<evidence type="ECO:0000313" key="9">
    <source>
        <dbReference type="Proteomes" id="UP001596137"/>
    </source>
</evidence>
<dbReference type="Gene3D" id="1.10.10.10">
    <property type="entry name" value="Winged helix-like DNA-binding domain superfamily/Winged helix DNA-binding domain"/>
    <property type="match status" value="1"/>
</dbReference>
<dbReference type="InterPro" id="IPR015424">
    <property type="entry name" value="PyrdxlP-dep_Trfase"/>
</dbReference>
<dbReference type="InterPro" id="IPR051446">
    <property type="entry name" value="HTH_trans_reg/aminotransferase"/>
</dbReference>
<dbReference type="CDD" id="cd00609">
    <property type="entry name" value="AAT_like"/>
    <property type="match status" value="1"/>
</dbReference>
<dbReference type="Pfam" id="PF00392">
    <property type="entry name" value="GntR"/>
    <property type="match status" value="1"/>
</dbReference>
<evidence type="ECO:0000259" key="7">
    <source>
        <dbReference type="PROSITE" id="PS50949"/>
    </source>
</evidence>
<dbReference type="Proteomes" id="UP001596137">
    <property type="component" value="Unassembled WGS sequence"/>
</dbReference>
<evidence type="ECO:0000256" key="5">
    <source>
        <dbReference type="ARBA" id="ARBA00023163"/>
    </source>
</evidence>
<dbReference type="EMBL" id="JBHSRF010000056">
    <property type="protein sequence ID" value="MFC6085170.1"/>
    <property type="molecule type" value="Genomic_DNA"/>
</dbReference>
<evidence type="ECO:0000256" key="1">
    <source>
        <dbReference type="ARBA" id="ARBA00005384"/>
    </source>
</evidence>
<dbReference type="PRINTS" id="PR00035">
    <property type="entry name" value="HTHGNTR"/>
</dbReference>
<organism evidence="8 9">
    <name type="scientific">Sphaerisporangium aureirubrum</name>
    <dbReference type="NCBI Taxonomy" id="1544736"/>
    <lineage>
        <taxon>Bacteria</taxon>
        <taxon>Bacillati</taxon>
        <taxon>Actinomycetota</taxon>
        <taxon>Actinomycetes</taxon>
        <taxon>Streptosporangiales</taxon>
        <taxon>Streptosporangiaceae</taxon>
        <taxon>Sphaerisporangium</taxon>
    </lineage>
</organism>
<dbReference type="InterPro" id="IPR036388">
    <property type="entry name" value="WH-like_DNA-bd_sf"/>
</dbReference>
<keyword evidence="8" id="KW-0808">Transferase</keyword>
<feature type="region of interest" description="Disordered" evidence="6">
    <location>
        <begin position="86"/>
        <end position="113"/>
    </location>
</feature>